<feature type="domain" description="HTH tetR-type" evidence="3">
    <location>
        <begin position="1"/>
        <end position="61"/>
    </location>
</feature>
<proteinExistence type="predicted"/>
<evidence type="ECO:0000259" key="3">
    <source>
        <dbReference type="PROSITE" id="PS50977"/>
    </source>
</evidence>
<gene>
    <name evidence="4" type="ORF">LZ480_05420</name>
</gene>
<dbReference type="EMBL" id="JAKZFC010000001">
    <property type="protein sequence ID" value="MCH7321326.1"/>
    <property type="molecule type" value="Genomic_DNA"/>
</dbReference>
<dbReference type="RefSeq" id="WP_241368356.1">
    <property type="nucleotide sequence ID" value="NZ_JAKZFC010000001.1"/>
</dbReference>
<dbReference type="PANTHER" id="PTHR43479">
    <property type="entry name" value="ACREF/ENVCD OPERON REPRESSOR-RELATED"/>
    <property type="match status" value="1"/>
</dbReference>
<dbReference type="Gene3D" id="1.10.357.10">
    <property type="entry name" value="Tetracycline Repressor, domain 2"/>
    <property type="match status" value="1"/>
</dbReference>
<evidence type="ECO:0000313" key="5">
    <source>
        <dbReference type="Proteomes" id="UP001316087"/>
    </source>
</evidence>
<feature type="DNA-binding region" description="H-T-H motif" evidence="2">
    <location>
        <begin position="24"/>
        <end position="43"/>
    </location>
</feature>
<reference evidence="4 5" key="1">
    <citation type="submission" date="2022-03" db="EMBL/GenBank/DDBJ databases">
        <authorList>
            <person name="Jo J.-H."/>
            <person name="Im W.-T."/>
        </authorList>
    </citation>
    <scope>NUCLEOTIDE SEQUENCE [LARGE SCALE GENOMIC DNA]</scope>
    <source>
        <strain evidence="4 5">MA9</strain>
    </source>
</reference>
<evidence type="ECO:0000256" key="1">
    <source>
        <dbReference type="ARBA" id="ARBA00023125"/>
    </source>
</evidence>
<dbReference type="InterPro" id="IPR050624">
    <property type="entry name" value="HTH-type_Tx_Regulator"/>
</dbReference>
<comment type="caution">
    <text evidence="4">The sequence shown here is derived from an EMBL/GenBank/DDBJ whole genome shotgun (WGS) entry which is preliminary data.</text>
</comment>
<evidence type="ECO:0000256" key="2">
    <source>
        <dbReference type="PROSITE-ProRule" id="PRU00335"/>
    </source>
</evidence>
<protein>
    <submittedName>
        <fullName evidence="4">TetR family transcriptional regulator C-terminal domain-containing protein</fullName>
    </submittedName>
</protein>
<organism evidence="4 5">
    <name type="scientific">Solibacillus palustris</name>
    <dbReference type="NCBI Taxonomy" id="2908203"/>
    <lineage>
        <taxon>Bacteria</taxon>
        <taxon>Bacillati</taxon>
        <taxon>Bacillota</taxon>
        <taxon>Bacilli</taxon>
        <taxon>Bacillales</taxon>
        <taxon>Caryophanaceae</taxon>
        <taxon>Solibacillus</taxon>
    </lineage>
</organism>
<dbReference type="SUPFAM" id="SSF46689">
    <property type="entry name" value="Homeodomain-like"/>
    <property type="match status" value="1"/>
</dbReference>
<sequence>MKTRKKLFAAYLSLLKQQTPERMTIQMLTTKANINRVTFYKHFHNLVEFHEQFIEHYILELYEFMKPLNYKTYTKGFEYDALLQLLEHIKANQKTYKILLTSQNITGFNKALLAHFQQRISKHTTDLAKFDFPGTGVDQIIVSWYGVSALFGTIIMWAESDYKYSPEQLVNAIVRLSPHSD</sequence>
<dbReference type="InterPro" id="IPR001647">
    <property type="entry name" value="HTH_TetR"/>
</dbReference>
<keyword evidence="5" id="KW-1185">Reference proteome</keyword>
<evidence type="ECO:0000313" key="4">
    <source>
        <dbReference type="EMBL" id="MCH7321326.1"/>
    </source>
</evidence>
<dbReference type="InterPro" id="IPR009057">
    <property type="entry name" value="Homeodomain-like_sf"/>
</dbReference>
<dbReference type="PROSITE" id="PS50977">
    <property type="entry name" value="HTH_TETR_2"/>
    <property type="match status" value="1"/>
</dbReference>
<dbReference type="InterPro" id="IPR039532">
    <property type="entry name" value="TetR_C_Firmicutes"/>
</dbReference>
<dbReference type="Proteomes" id="UP001316087">
    <property type="component" value="Unassembled WGS sequence"/>
</dbReference>
<keyword evidence="1 2" id="KW-0238">DNA-binding</keyword>
<dbReference type="PANTHER" id="PTHR43479:SF7">
    <property type="entry name" value="TETR-FAMILY TRANSCRIPTIONAL REGULATOR"/>
    <property type="match status" value="1"/>
</dbReference>
<dbReference type="Pfam" id="PF14278">
    <property type="entry name" value="TetR_C_8"/>
    <property type="match status" value="1"/>
</dbReference>
<accession>A0ABS9UAG1</accession>
<name>A0ABS9UAG1_9BACL</name>